<gene>
    <name evidence="7" type="ORF">Pmani_036905</name>
</gene>
<dbReference type="SMART" id="SM00133">
    <property type="entry name" value="S_TK_X"/>
    <property type="match status" value="1"/>
</dbReference>
<reference evidence="7" key="1">
    <citation type="submission" date="2023-11" db="EMBL/GenBank/DDBJ databases">
        <title>Genome assemblies of two species of porcelain crab, Petrolisthes cinctipes and Petrolisthes manimaculis (Anomura: Porcellanidae).</title>
        <authorList>
            <person name="Angst P."/>
        </authorList>
    </citation>
    <scope>NUCLEOTIDE SEQUENCE</scope>
    <source>
        <strain evidence="7">PB745_02</strain>
        <tissue evidence="7">Gill</tissue>
    </source>
</reference>
<keyword evidence="8" id="KW-1185">Reference proteome</keyword>
<evidence type="ECO:0000256" key="3">
    <source>
        <dbReference type="ARBA" id="ARBA00022741"/>
    </source>
</evidence>
<evidence type="ECO:0000256" key="4">
    <source>
        <dbReference type="ARBA" id="ARBA00022777"/>
    </source>
</evidence>
<dbReference type="Pfam" id="PF00433">
    <property type="entry name" value="Pkinase_C"/>
    <property type="match status" value="1"/>
</dbReference>
<accession>A0AAE1NHF5</accession>
<protein>
    <recommendedName>
        <fullName evidence="6">AGC-kinase C-terminal domain-containing protein</fullName>
    </recommendedName>
</protein>
<sequence>MMVGCLPFYKKDLNKLFQLIEYEDVRFPRTISPEACDLLKGLLHKDSYKMLGGGPDDAREVQDHPFYNTIHWKLLAVKKLTLPFKPQITNDTNTRYFDPEFTEESVWLTPPDQVQHLNGIDEKDESQMFRQFSYQDISSTLDSSLASSLNSLGVAKEG</sequence>
<dbReference type="Gene3D" id="3.30.200.20">
    <property type="entry name" value="Phosphorylase Kinase, domain 1"/>
    <property type="match status" value="1"/>
</dbReference>
<dbReference type="InterPro" id="IPR017892">
    <property type="entry name" value="Pkinase_C"/>
</dbReference>
<evidence type="ECO:0000256" key="2">
    <source>
        <dbReference type="ARBA" id="ARBA00022679"/>
    </source>
</evidence>
<name>A0AAE1NHF5_9EUCA</name>
<dbReference type="GO" id="GO:0005524">
    <property type="term" value="F:ATP binding"/>
    <property type="evidence" value="ECO:0007669"/>
    <property type="project" value="UniProtKB-KW"/>
</dbReference>
<keyword evidence="4" id="KW-0418">Kinase</keyword>
<feature type="domain" description="AGC-kinase C-terminal" evidence="6">
    <location>
        <begin position="68"/>
        <end position="144"/>
    </location>
</feature>
<dbReference type="Gene3D" id="1.10.510.10">
    <property type="entry name" value="Transferase(Phosphotransferase) domain 1"/>
    <property type="match status" value="1"/>
</dbReference>
<keyword evidence="5" id="KW-0067">ATP-binding</keyword>
<dbReference type="GO" id="GO:0004674">
    <property type="term" value="F:protein serine/threonine kinase activity"/>
    <property type="evidence" value="ECO:0007669"/>
    <property type="project" value="UniProtKB-KW"/>
</dbReference>
<evidence type="ECO:0000259" key="6">
    <source>
        <dbReference type="PROSITE" id="PS51285"/>
    </source>
</evidence>
<dbReference type="AlphaFoldDB" id="A0AAE1NHF5"/>
<evidence type="ECO:0000313" key="8">
    <source>
        <dbReference type="Proteomes" id="UP001292094"/>
    </source>
</evidence>
<dbReference type="Proteomes" id="UP001292094">
    <property type="component" value="Unassembled WGS sequence"/>
</dbReference>
<evidence type="ECO:0000256" key="5">
    <source>
        <dbReference type="ARBA" id="ARBA00022840"/>
    </source>
</evidence>
<keyword evidence="1" id="KW-0723">Serine/threonine-protein kinase</keyword>
<dbReference type="InterPro" id="IPR000961">
    <property type="entry name" value="AGC-kinase_C"/>
</dbReference>
<dbReference type="PANTHER" id="PTHR24351">
    <property type="entry name" value="RIBOSOMAL PROTEIN S6 KINASE"/>
    <property type="match status" value="1"/>
</dbReference>
<proteinExistence type="predicted"/>
<keyword evidence="3" id="KW-0547">Nucleotide-binding</keyword>
<dbReference type="EMBL" id="JAWZYT010005581">
    <property type="protein sequence ID" value="KAK4290175.1"/>
    <property type="molecule type" value="Genomic_DNA"/>
</dbReference>
<dbReference type="SUPFAM" id="SSF56112">
    <property type="entry name" value="Protein kinase-like (PK-like)"/>
    <property type="match status" value="1"/>
</dbReference>
<keyword evidence="2" id="KW-0808">Transferase</keyword>
<evidence type="ECO:0000256" key="1">
    <source>
        <dbReference type="ARBA" id="ARBA00022527"/>
    </source>
</evidence>
<dbReference type="PROSITE" id="PS51285">
    <property type="entry name" value="AGC_KINASE_CTER"/>
    <property type="match status" value="1"/>
</dbReference>
<organism evidence="7 8">
    <name type="scientific">Petrolisthes manimaculis</name>
    <dbReference type="NCBI Taxonomy" id="1843537"/>
    <lineage>
        <taxon>Eukaryota</taxon>
        <taxon>Metazoa</taxon>
        <taxon>Ecdysozoa</taxon>
        <taxon>Arthropoda</taxon>
        <taxon>Crustacea</taxon>
        <taxon>Multicrustacea</taxon>
        <taxon>Malacostraca</taxon>
        <taxon>Eumalacostraca</taxon>
        <taxon>Eucarida</taxon>
        <taxon>Decapoda</taxon>
        <taxon>Pleocyemata</taxon>
        <taxon>Anomura</taxon>
        <taxon>Galatheoidea</taxon>
        <taxon>Porcellanidae</taxon>
        <taxon>Petrolisthes</taxon>
    </lineage>
</organism>
<dbReference type="InterPro" id="IPR011009">
    <property type="entry name" value="Kinase-like_dom_sf"/>
</dbReference>
<comment type="caution">
    <text evidence="7">The sequence shown here is derived from an EMBL/GenBank/DDBJ whole genome shotgun (WGS) entry which is preliminary data.</text>
</comment>
<evidence type="ECO:0000313" key="7">
    <source>
        <dbReference type="EMBL" id="KAK4290175.1"/>
    </source>
</evidence>